<dbReference type="EMBL" id="CAFBLE010000001">
    <property type="protein sequence ID" value="CAB4856072.1"/>
    <property type="molecule type" value="Genomic_DNA"/>
</dbReference>
<evidence type="ECO:0000256" key="1">
    <source>
        <dbReference type="SAM" id="Phobius"/>
    </source>
</evidence>
<dbReference type="InterPro" id="IPR013783">
    <property type="entry name" value="Ig-like_fold"/>
</dbReference>
<evidence type="ECO:0000313" key="4">
    <source>
        <dbReference type="EMBL" id="CAB4856072.1"/>
    </source>
</evidence>
<keyword evidence="1" id="KW-0472">Membrane</keyword>
<proteinExistence type="predicted"/>
<protein>
    <submittedName>
        <fullName evidence="3">Unannotated protein</fullName>
    </submittedName>
</protein>
<name>A0A6J6SVV1_9ZZZZ</name>
<keyword evidence="1" id="KW-0812">Transmembrane</keyword>
<keyword evidence="1" id="KW-1133">Transmembrane helix</keyword>
<gene>
    <name evidence="2" type="ORF">UFOPK2289_00369</name>
    <name evidence="3" type="ORF">UFOPK2822_00022</name>
    <name evidence="4" type="ORF">UFOPK3346_00151</name>
    <name evidence="5" type="ORF">UFOPK3670_00453</name>
    <name evidence="6" type="ORF">UFOPK4308_00651</name>
</gene>
<evidence type="ECO:0000313" key="2">
    <source>
        <dbReference type="EMBL" id="CAB4659118.1"/>
    </source>
</evidence>
<dbReference type="EMBL" id="CAFBMV010000003">
    <property type="protein sequence ID" value="CAB4917680.1"/>
    <property type="molecule type" value="Genomic_DNA"/>
</dbReference>
<dbReference type="AlphaFoldDB" id="A0A6J6SVV1"/>
<feature type="transmembrane region" description="Helical" evidence="1">
    <location>
        <begin position="55"/>
        <end position="75"/>
    </location>
</feature>
<dbReference type="EMBL" id="CAEZWT010000006">
    <property type="protein sequence ID" value="CAB4659118.1"/>
    <property type="molecule type" value="Genomic_DNA"/>
</dbReference>
<sequence>MKRSVITQISSVLRIVRGERDALVRTTHFKAAVENVSIATIERKTMSTKTTLKRIALVAVAATGFGLMSVVPSSATHFGDTLTVSDATDTMAIGGTAATTTVTQSFLAPGGTADSMTVTASVVSSPATMSAVPVLTVGAGSVNTTPVVVGQVVSVNADSAAVTTGVITATLNATVAGVYIIKFTPATLDTAPAGAVSATAVTWTVTVGAAKLVSASHTLSLIGPLVTPAASVAAETAAGTLNHYKAALTTSAGSQLATIKVTPLDDADAALNTNVAISAKIVSGPGSLGIAASAGAAVPAGRDVTDATTRTAHYVGIWGDGTSGTTVVNIYTGTTLLSTESFVFYGDIASITATKVSGLVHAGVTNTAAITVVAKDSNQVTIPVGNVYFTSSDLTVINNSYSTVDLAVGTVSLVTLVAGTANITFSDANTAAGTTVTSNVVAMRVAAAAATATIAFDKSSYALGEKATVTVSIRDAAGLPVDKTAVATAFAAGGMVSNFALTGADLTLASVTPLLDSGDATYTVYLPAYAADITLTATGGAGLATDSGLTITSPTVSVSDTAADAASAAAAEATDNAIAAYEAAVEATSAAEDAGAAALAAQESADAALEAVTTLGTDVAAAIQKISDQITAINVVLVKLGTTLAKLAAKK</sequence>
<reference evidence="3" key="1">
    <citation type="submission" date="2020-05" db="EMBL/GenBank/DDBJ databases">
        <authorList>
            <person name="Chiriac C."/>
            <person name="Salcher M."/>
            <person name="Ghai R."/>
            <person name="Kavagutti S V."/>
        </authorList>
    </citation>
    <scope>NUCLEOTIDE SEQUENCE</scope>
</reference>
<evidence type="ECO:0000313" key="5">
    <source>
        <dbReference type="EMBL" id="CAB4917680.1"/>
    </source>
</evidence>
<accession>A0A6J6SVV1</accession>
<evidence type="ECO:0000313" key="6">
    <source>
        <dbReference type="EMBL" id="CAB5056694.1"/>
    </source>
</evidence>
<dbReference type="Gene3D" id="2.60.40.10">
    <property type="entry name" value="Immunoglobulins"/>
    <property type="match status" value="1"/>
</dbReference>
<evidence type="ECO:0000313" key="3">
    <source>
        <dbReference type="EMBL" id="CAB4738853.1"/>
    </source>
</evidence>
<dbReference type="EMBL" id="CAEZZC010000001">
    <property type="protein sequence ID" value="CAB4738853.1"/>
    <property type="molecule type" value="Genomic_DNA"/>
</dbReference>
<organism evidence="3">
    <name type="scientific">freshwater metagenome</name>
    <dbReference type="NCBI Taxonomy" id="449393"/>
    <lineage>
        <taxon>unclassified sequences</taxon>
        <taxon>metagenomes</taxon>
        <taxon>ecological metagenomes</taxon>
    </lineage>
</organism>
<dbReference type="EMBL" id="CAFBQL010000003">
    <property type="protein sequence ID" value="CAB5056694.1"/>
    <property type="molecule type" value="Genomic_DNA"/>
</dbReference>